<evidence type="ECO:0000313" key="2">
    <source>
        <dbReference type="EMBL" id="PXW95858.1"/>
    </source>
</evidence>
<keyword evidence="1" id="KW-0732">Signal</keyword>
<name>A0A318GZT8_9BURK</name>
<gene>
    <name evidence="2" type="ORF">C7444_108117</name>
</gene>
<accession>A0A318GZT8</accession>
<proteinExistence type="predicted"/>
<evidence type="ECO:0000313" key="3">
    <source>
        <dbReference type="Proteomes" id="UP000247811"/>
    </source>
</evidence>
<comment type="caution">
    <text evidence="2">The sequence shown here is derived from an EMBL/GenBank/DDBJ whole genome shotgun (WGS) entry which is preliminary data.</text>
</comment>
<dbReference type="EMBL" id="QJJS01000008">
    <property type="protein sequence ID" value="PXW95858.1"/>
    <property type="molecule type" value="Genomic_DNA"/>
</dbReference>
<feature type="signal peptide" evidence="1">
    <location>
        <begin position="1"/>
        <end position="22"/>
    </location>
</feature>
<dbReference type="Proteomes" id="UP000247811">
    <property type="component" value="Unassembled WGS sequence"/>
</dbReference>
<reference evidence="2 3" key="1">
    <citation type="submission" date="2018-05" db="EMBL/GenBank/DDBJ databases">
        <title>Genomic Encyclopedia of Type Strains, Phase IV (KMG-IV): sequencing the most valuable type-strain genomes for metagenomic binning, comparative biology and taxonomic classification.</title>
        <authorList>
            <person name="Goeker M."/>
        </authorList>
    </citation>
    <scope>NUCLEOTIDE SEQUENCE [LARGE SCALE GENOMIC DNA]</scope>
    <source>
        <strain evidence="2 3">DSM 566</strain>
    </source>
</reference>
<keyword evidence="3" id="KW-1185">Reference proteome</keyword>
<feature type="chain" id="PRO_5016464546" evidence="1">
    <location>
        <begin position="23"/>
        <end position="37"/>
    </location>
</feature>
<sequence>MKIGLAEWVAALAVVLAMSAMAASDSESDAPKVTQPR</sequence>
<dbReference type="AlphaFoldDB" id="A0A318GZT8"/>
<evidence type="ECO:0000256" key="1">
    <source>
        <dbReference type="SAM" id="SignalP"/>
    </source>
</evidence>
<organism evidence="2 3">
    <name type="scientific">Sphaerotilus hippei</name>
    <dbReference type="NCBI Taxonomy" id="744406"/>
    <lineage>
        <taxon>Bacteria</taxon>
        <taxon>Pseudomonadati</taxon>
        <taxon>Pseudomonadota</taxon>
        <taxon>Betaproteobacteria</taxon>
        <taxon>Burkholderiales</taxon>
        <taxon>Sphaerotilaceae</taxon>
        <taxon>Sphaerotilus</taxon>
    </lineage>
</organism>
<protein>
    <submittedName>
        <fullName evidence="2">Uncharacterized protein</fullName>
    </submittedName>
</protein>